<proteinExistence type="predicted"/>
<accession>A0ACC2N928</accession>
<dbReference type="Proteomes" id="UP001239111">
    <property type="component" value="Chromosome 4"/>
</dbReference>
<dbReference type="EMBL" id="CM056744">
    <property type="protein sequence ID" value="KAJ8667719.1"/>
    <property type="molecule type" value="Genomic_DNA"/>
</dbReference>
<comment type="caution">
    <text evidence="1">The sequence shown here is derived from an EMBL/GenBank/DDBJ whole genome shotgun (WGS) entry which is preliminary data.</text>
</comment>
<keyword evidence="2" id="KW-1185">Reference proteome</keyword>
<reference evidence="1" key="1">
    <citation type="submission" date="2023-04" db="EMBL/GenBank/DDBJ databases">
        <title>A chromosome-level genome assembly of the parasitoid wasp Eretmocerus hayati.</title>
        <authorList>
            <person name="Zhong Y."/>
            <person name="Liu S."/>
            <person name="Liu Y."/>
        </authorList>
    </citation>
    <scope>NUCLEOTIDE SEQUENCE</scope>
    <source>
        <strain evidence="1">ZJU_SS_LIU_2023</strain>
    </source>
</reference>
<evidence type="ECO:0000313" key="2">
    <source>
        <dbReference type="Proteomes" id="UP001239111"/>
    </source>
</evidence>
<name>A0ACC2N928_9HYME</name>
<protein>
    <submittedName>
        <fullName evidence="1">Uncharacterized protein</fullName>
    </submittedName>
</protein>
<organism evidence="1 2">
    <name type="scientific">Eretmocerus hayati</name>
    <dbReference type="NCBI Taxonomy" id="131215"/>
    <lineage>
        <taxon>Eukaryota</taxon>
        <taxon>Metazoa</taxon>
        <taxon>Ecdysozoa</taxon>
        <taxon>Arthropoda</taxon>
        <taxon>Hexapoda</taxon>
        <taxon>Insecta</taxon>
        <taxon>Pterygota</taxon>
        <taxon>Neoptera</taxon>
        <taxon>Endopterygota</taxon>
        <taxon>Hymenoptera</taxon>
        <taxon>Apocrita</taxon>
        <taxon>Proctotrupomorpha</taxon>
        <taxon>Chalcidoidea</taxon>
        <taxon>Aphelinidae</taxon>
        <taxon>Aphelininae</taxon>
        <taxon>Eretmocerus</taxon>
    </lineage>
</organism>
<gene>
    <name evidence="1" type="ORF">QAD02_009382</name>
</gene>
<evidence type="ECO:0000313" key="1">
    <source>
        <dbReference type="EMBL" id="KAJ8667719.1"/>
    </source>
</evidence>
<sequence length="346" mass="40481">MPAQDKDYLSCQSQLEVAALTREYPLSRAGNKKPDRPSDMRCVLSPEKYPRQTFMHRIEKEMRQQQDEQKRRQTSFTYKTADFISLSETWIESKDCNSLKTKLSNSWHWKIIEARRGHKKGRAKGGFLIGVKKNWCCNGLDATETIYEGLIKTVTKVKKLQAQWAKRAYSYESTIKELGEDRLIKICYLEKRNAEADEIYNVSKTKFLSSLGLVQCEIETMETLENDVELESERSYRDIFNQIVSCSLREAKYNPRFELIKTEQVPKYLSSHKERVQIDIIAKIRCGNFKERNKYWLGEELRKCIRCEEAEGSLEHLILKCSKTKDWIGELPDAEGEGKWKLSQVM</sequence>